<gene>
    <name evidence="4" type="primary">WBGene00110424</name>
</gene>
<keyword evidence="1" id="KW-0805">Transcription regulation</keyword>
<organism evidence="4 5">
    <name type="scientific">Pristionchus pacificus</name>
    <name type="common">Parasitic nematode worm</name>
    <dbReference type="NCBI Taxonomy" id="54126"/>
    <lineage>
        <taxon>Eukaryota</taxon>
        <taxon>Metazoa</taxon>
        <taxon>Ecdysozoa</taxon>
        <taxon>Nematoda</taxon>
        <taxon>Chromadorea</taxon>
        <taxon>Rhabditida</taxon>
        <taxon>Rhabditina</taxon>
        <taxon>Diplogasteromorpha</taxon>
        <taxon>Diplogasteroidea</taxon>
        <taxon>Neodiplogasteridae</taxon>
        <taxon>Pristionchus</taxon>
    </lineage>
</organism>
<dbReference type="GO" id="GO:0005634">
    <property type="term" value="C:nucleus"/>
    <property type="evidence" value="ECO:0000318"/>
    <property type="project" value="GO_Central"/>
</dbReference>
<dbReference type="AlphaFoldDB" id="A0A2A6D2X6"/>
<keyword evidence="5" id="KW-1185">Reference proteome</keyword>
<dbReference type="PANTHER" id="PTHR46011:SF6">
    <property type="entry name" value="HIGH ZINC ACTIVATED NUCLEAR RECEPTOR PROTEIN"/>
    <property type="match status" value="1"/>
</dbReference>
<name>A0A2A6D2X6_PRIPA</name>
<dbReference type="PANTHER" id="PTHR46011">
    <property type="entry name" value="NUCLEAR HORMONE RECEPTOR FAMILY MEMBER NHR-86-RELATED"/>
    <property type="match status" value="1"/>
</dbReference>
<evidence type="ECO:0000313" key="4">
    <source>
        <dbReference type="EnsemblMetazoa" id="PPA20870.1"/>
    </source>
</evidence>
<evidence type="ECO:0000256" key="1">
    <source>
        <dbReference type="ARBA" id="ARBA00023015"/>
    </source>
</evidence>
<accession>A0A8R1UFS9</accession>
<evidence type="ECO:0000256" key="3">
    <source>
        <dbReference type="ARBA" id="ARBA00023170"/>
    </source>
</evidence>
<reference evidence="5" key="1">
    <citation type="journal article" date="2008" name="Nat. Genet.">
        <title>The Pristionchus pacificus genome provides a unique perspective on nematode lifestyle and parasitism.</title>
        <authorList>
            <person name="Dieterich C."/>
            <person name="Clifton S.W."/>
            <person name="Schuster L.N."/>
            <person name="Chinwalla A."/>
            <person name="Delehaunty K."/>
            <person name="Dinkelacker I."/>
            <person name="Fulton L."/>
            <person name="Fulton R."/>
            <person name="Godfrey J."/>
            <person name="Minx P."/>
            <person name="Mitreva M."/>
            <person name="Roeseler W."/>
            <person name="Tian H."/>
            <person name="Witte H."/>
            <person name="Yang S.P."/>
            <person name="Wilson R.K."/>
            <person name="Sommer R.J."/>
        </authorList>
    </citation>
    <scope>NUCLEOTIDE SEQUENCE [LARGE SCALE GENOMIC DNA]</scope>
    <source>
        <strain evidence="5">PS312</strain>
    </source>
</reference>
<reference evidence="4" key="2">
    <citation type="submission" date="2022-06" db="UniProtKB">
        <authorList>
            <consortium name="EnsemblMetazoa"/>
        </authorList>
    </citation>
    <scope>IDENTIFICATION</scope>
    <source>
        <strain evidence="4">PS312</strain>
    </source>
</reference>
<sequence length="328" mass="37827">MLCSMRRNSELAARRTPLHPSQITAGEYVRMGSGRCFTRFLVTGDMQLNSPTMATFRDSTIHPHYSQDMPPSTYTDLNTTCRFLLTGIIDLADALFPEFACFSSEEQWSLSVNFAKRVFLFDSAYRAEKMFPDDMSKCLGAYTSYMSAEAAEHFFDDCQYENSNIEAAKEVLKQFVSTTFPQLRRTLRSANLDEVEFHALLILIFWFPDSSPLRDEVILIGERYRQQTLKELQVHYKYDSIVYTTVENHSAAFAIFCCLSPRILSSDHVDIKMVDYAGRIGELFMLILNFDRSVEVDEQFEMFHLLGVFADDTFVYRLSTRFDNASSR</sequence>
<protein>
    <submittedName>
        <fullName evidence="4">Nuclear receptor</fullName>
    </submittedName>
</protein>
<proteinExistence type="predicted"/>
<dbReference type="Proteomes" id="UP000005239">
    <property type="component" value="Unassembled WGS sequence"/>
</dbReference>
<dbReference type="PROSITE" id="PS51843">
    <property type="entry name" value="NR_LBD"/>
    <property type="match status" value="1"/>
</dbReference>
<dbReference type="GO" id="GO:0003700">
    <property type="term" value="F:DNA-binding transcription factor activity"/>
    <property type="evidence" value="ECO:0000318"/>
    <property type="project" value="GO_Central"/>
</dbReference>
<dbReference type="OrthoDB" id="5819828at2759"/>
<evidence type="ECO:0000313" key="5">
    <source>
        <dbReference type="Proteomes" id="UP000005239"/>
    </source>
</evidence>
<dbReference type="Gene3D" id="1.10.565.10">
    <property type="entry name" value="Retinoid X Receptor"/>
    <property type="match status" value="1"/>
</dbReference>
<dbReference type="EnsemblMetazoa" id="PPA20870.1">
    <property type="protein sequence ID" value="PPA20870.1"/>
    <property type="gene ID" value="WBGene00110424"/>
</dbReference>
<dbReference type="InterPro" id="IPR035500">
    <property type="entry name" value="NHR-like_dom_sf"/>
</dbReference>
<keyword evidence="3" id="KW-0675">Receptor</keyword>
<accession>A0A2A6D2X6</accession>
<dbReference type="InterPro" id="IPR000536">
    <property type="entry name" value="Nucl_hrmn_rcpt_lig-bd"/>
</dbReference>
<evidence type="ECO:0000256" key="2">
    <source>
        <dbReference type="ARBA" id="ARBA00023163"/>
    </source>
</evidence>
<dbReference type="Pfam" id="PF00104">
    <property type="entry name" value="Hormone_recep"/>
    <property type="match status" value="1"/>
</dbReference>
<keyword evidence="2" id="KW-0804">Transcription</keyword>
<dbReference type="SUPFAM" id="SSF48508">
    <property type="entry name" value="Nuclear receptor ligand-binding domain"/>
    <property type="match status" value="1"/>
</dbReference>